<dbReference type="Pfam" id="PF13336">
    <property type="entry name" value="AcetylCoA_hyd_C"/>
    <property type="match status" value="1"/>
</dbReference>
<dbReference type="Gene3D" id="3.40.1080.10">
    <property type="entry name" value="Glutaconate Coenzyme A-transferase"/>
    <property type="match status" value="1"/>
</dbReference>
<dbReference type="InterPro" id="IPR037171">
    <property type="entry name" value="NagB/RpiA_transferase-like"/>
</dbReference>
<dbReference type="KEGG" id="stri:C7M71_000385"/>
<dbReference type="PANTHER" id="PTHR21432">
    <property type="entry name" value="ACETYL-COA HYDROLASE-RELATED"/>
    <property type="match status" value="1"/>
</dbReference>
<evidence type="ECO:0000313" key="3">
    <source>
        <dbReference type="EMBL" id="AXI76160.1"/>
    </source>
</evidence>
<dbReference type="EMBL" id="CP031264">
    <property type="protein sequence ID" value="AXI76160.1"/>
    <property type="molecule type" value="Genomic_DNA"/>
</dbReference>
<dbReference type="InterPro" id="IPR026888">
    <property type="entry name" value="AcetylCoA_hyd_C"/>
</dbReference>
<evidence type="ECO:0000259" key="2">
    <source>
        <dbReference type="Pfam" id="PF13336"/>
    </source>
</evidence>
<dbReference type="Gene3D" id="3.30.750.70">
    <property type="entry name" value="4-hydroxybutyrate coenzyme like domains"/>
    <property type="match status" value="1"/>
</dbReference>
<keyword evidence="4" id="KW-1185">Reference proteome</keyword>
<dbReference type="InterPro" id="IPR046433">
    <property type="entry name" value="ActCoA_hydro"/>
</dbReference>
<dbReference type="Proteomes" id="UP000249340">
    <property type="component" value="Chromosome"/>
</dbReference>
<evidence type="ECO:0000313" key="4">
    <source>
        <dbReference type="Proteomes" id="UP000249340"/>
    </source>
</evidence>
<sequence>MTRLDKLVRPGCTVAFADGAGLPRGAAADELSRAAAEAGGVRLFLGWCPAPPEGLDLTAFAEVRTIMAGYALRRPVADGAVRYLPARLGTVPALLRDVIRPDVLVAPVVRVPGGWRFTMEASWLHAAVEAGAVVAGVPQHRPRTAHAGPLLDPARVVELDTGADGPATIDWGGGPSDVQSVVGERVAALVPDGGRIQFAPGGVGAAFVAALRRPVHVDTGIVTPDVLTLDRRGLLRGLPVAPYLAGGEELYDWADGRPLVHPLENTHHPGRLSSGPPLTAVNTALQIDLDGQVNVEAVGREPVAGVGGQPDYMAAAARATGGLSVIALPSRHRGRPTLVESLSTAVSTPSHDVDVVVTEHATVDLRGLDRAERRAALSKAWAGETAPAPGPGKDGTER</sequence>
<dbReference type="GO" id="GO:0006083">
    <property type="term" value="P:acetate metabolic process"/>
    <property type="evidence" value="ECO:0007669"/>
    <property type="project" value="InterPro"/>
</dbReference>
<dbReference type="AlphaFoldDB" id="A0A345SR05"/>
<name>A0A345SR05_9ACTN</name>
<evidence type="ECO:0000256" key="1">
    <source>
        <dbReference type="SAM" id="MobiDB-lite"/>
    </source>
</evidence>
<feature type="domain" description="Acetyl-CoA hydrolase/transferase C-terminal" evidence="2">
    <location>
        <begin position="246"/>
        <end position="377"/>
    </location>
</feature>
<dbReference type="OrthoDB" id="9801795at2"/>
<dbReference type="GO" id="GO:0016787">
    <property type="term" value="F:hydrolase activity"/>
    <property type="evidence" value="ECO:0007669"/>
    <property type="project" value="UniProtKB-KW"/>
</dbReference>
<dbReference type="SUPFAM" id="SSF100950">
    <property type="entry name" value="NagB/RpiA/CoA transferase-like"/>
    <property type="match status" value="2"/>
</dbReference>
<dbReference type="RefSeq" id="WP_111488940.1">
    <property type="nucleotide sequence ID" value="NZ_CP031264.1"/>
</dbReference>
<gene>
    <name evidence="3" type="ORF">C7M71_000385</name>
</gene>
<accession>A0A345SR05</accession>
<dbReference type="Gene3D" id="3.40.1080.20">
    <property type="entry name" value="Acetyl-CoA hydrolase/transferase C-terminal domain"/>
    <property type="match status" value="1"/>
</dbReference>
<proteinExistence type="predicted"/>
<dbReference type="InterPro" id="IPR038460">
    <property type="entry name" value="AcetylCoA_hyd_C_sf"/>
</dbReference>
<feature type="region of interest" description="Disordered" evidence="1">
    <location>
        <begin position="378"/>
        <end position="398"/>
    </location>
</feature>
<organism evidence="3 4">
    <name type="scientific">Peterkaempfera bronchialis</name>
    <dbReference type="NCBI Taxonomy" id="2126346"/>
    <lineage>
        <taxon>Bacteria</taxon>
        <taxon>Bacillati</taxon>
        <taxon>Actinomycetota</taxon>
        <taxon>Actinomycetes</taxon>
        <taxon>Kitasatosporales</taxon>
        <taxon>Streptomycetaceae</taxon>
        <taxon>Peterkaempfera</taxon>
    </lineage>
</organism>
<keyword evidence="3" id="KW-0378">Hydrolase</keyword>
<protein>
    <submittedName>
        <fullName evidence="3">Acetyl-CoA hydrolase</fullName>
    </submittedName>
</protein>
<dbReference type="GO" id="GO:0008775">
    <property type="term" value="F:acetate CoA-transferase activity"/>
    <property type="evidence" value="ECO:0007669"/>
    <property type="project" value="InterPro"/>
</dbReference>
<reference evidence="4" key="1">
    <citation type="submission" date="2018-07" db="EMBL/GenBank/DDBJ databases">
        <title>Streptacidiphilus bronchialis DSM 106435 chromosome.</title>
        <authorList>
            <person name="Batra D."/>
            <person name="Gulvik C.A."/>
        </authorList>
    </citation>
    <scope>NUCLEOTIDE SEQUENCE [LARGE SCALE GENOMIC DNA]</scope>
    <source>
        <strain evidence="4">DSM 106435</strain>
    </source>
</reference>
<dbReference type="PANTHER" id="PTHR21432:SF20">
    <property type="entry name" value="ACETYL-COA HYDROLASE"/>
    <property type="match status" value="1"/>
</dbReference>